<evidence type="ECO:0000256" key="3">
    <source>
        <dbReference type="ARBA" id="ARBA00022776"/>
    </source>
</evidence>
<feature type="region of interest" description="Disordered" evidence="8">
    <location>
        <begin position="579"/>
        <end position="657"/>
    </location>
</feature>
<feature type="region of interest" description="Disordered" evidence="8">
    <location>
        <begin position="903"/>
        <end position="952"/>
    </location>
</feature>
<feature type="repeat" description="TPR" evidence="7">
    <location>
        <begin position="360"/>
        <end position="393"/>
    </location>
</feature>
<evidence type="ECO:0000259" key="10">
    <source>
        <dbReference type="Pfam" id="PF15249"/>
    </source>
</evidence>
<dbReference type="PANTHER" id="PTHR12558:SF10">
    <property type="entry name" value="CELL DIVISION CYCLE PROTEIN 23 HOMOLOG"/>
    <property type="match status" value="1"/>
</dbReference>
<dbReference type="Pfam" id="PF13432">
    <property type="entry name" value="TPR_16"/>
    <property type="match status" value="2"/>
</dbReference>
<keyword evidence="6" id="KW-0131">Cell cycle</keyword>
<dbReference type="SUPFAM" id="SSF48452">
    <property type="entry name" value="TPR-like"/>
    <property type="match status" value="3"/>
</dbReference>
<feature type="repeat" description="TPR" evidence="7">
    <location>
        <begin position="394"/>
        <end position="427"/>
    </location>
</feature>
<evidence type="ECO:0000256" key="2">
    <source>
        <dbReference type="ARBA" id="ARBA00022737"/>
    </source>
</evidence>
<dbReference type="Pfam" id="PF13181">
    <property type="entry name" value="TPR_8"/>
    <property type="match status" value="1"/>
</dbReference>
<gene>
    <name evidence="11" type="ORF">C8Q71DRAFT_806830</name>
</gene>
<evidence type="ECO:0000313" key="11">
    <source>
        <dbReference type="EMBL" id="KAH9839524.1"/>
    </source>
</evidence>
<feature type="compositionally biased region" description="Low complexity" evidence="8">
    <location>
        <begin position="919"/>
        <end position="952"/>
    </location>
</feature>
<feature type="region of interest" description="Disordered" evidence="8">
    <location>
        <begin position="1054"/>
        <end position="1083"/>
    </location>
</feature>
<dbReference type="InterPro" id="IPR011990">
    <property type="entry name" value="TPR-like_helical_dom_sf"/>
</dbReference>
<evidence type="ECO:0000256" key="1">
    <source>
        <dbReference type="ARBA" id="ARBA00022618"/>
    </source>
</evidence>
<feature type="repeat" description="TPR" evidence="7">
    <location>
        <begin position="428"/>
        <end position="461"/>
    </location>
</feature>
<evidence type="ECO:0000256" key="5">
    <source>
        <dbReference type="ARBA" id="ARBA00022803"/>
    </source>
</evidence>
<protein>
    <recommendedName>
        <fullName evidence="13">Tetratricopeptide repeat protein</fullName>
    </recommendedName>
</protein>
<dbReference type="GeneID" id="72006731"/>
<name>A0ABQ8KMG6_9APHY</name>
<evidence type="ECO:0000259" key="9">
    <source>
        <dbReference type="Pfam" id="PF04049"/>
    </source>
</evidence>
<dbReference type="RefSeq" id="XP_047781279.1">
    <property type="nucleotide sequence ID" value="XM_047925999.1"/>
</dbReference>
<sequence length="1083" mass="120107">MASAVIVDADMVAALRDAVRECGDRGLINASKWASELLLGVPDKKRRAPPPANEAIAAPITQPRHPNAPPLQALPEHVRIQEKEWEEEDRDYITTARALFDGKDFVRAVHWLRTCKSAKAHFLSVYSQYMASEKQALRDWYKLDKTRHQPTLPVNTSLVDLLEMVRNATDPFLLFLCVPVLHRSSFSNHIRSEHIRKALFLCRLSRREEAIESALLSIAAYPWNWSTWMVLGECLGDGEELSSMLPLLPLPPTHPLVQMFQVKTLNTVHSPTDNELGLCDRLLGEELFPRSLWVMSLRAGVLYHMHDFKEAAAQFQKIFAVDPYRIDDIDIFSNILYVTEDQSALSTVAHGFTVIDKDRPEICCLIGNYFSLRNEHEKAIKYFKRATQLDRTYLSAWTLMGHEYVEMKNSHAAIEAYRKAVDVTRKDYRAWYGLGQAYELLSMHQYALHYYQRATALRPYDVRIWQAQGICYEEMGRPREAIECFKRALIGADPYETTIHLKLAKLHNDLDEFAEAASYHRRVVDVCRAANKPVAEYAKSSVYVARYHIIHGGGDLALAKELLEPIASSNAEEMSKILANSHSPSPTSSPAQPSTPFNGENGGYARSNGRDSVYATPAPESQTPNLASSSTLDIDPVTIDDEPTQPGSHPKKRFRPFPDVEGVTARTKRRAVAKTTRCVYLRAAHSSHVVTYSCRVASRLAEDHTSVLYPDVDTPFTDVQDAMRRLLPYHVFQHPKQDLDVTIHRPLFPSSKGKTKATEADYLREEIAETRFALQCWRRRRALEDRFRRIRIREGKHASPDDQAYVLVQAVLEAEGAETTTVNTELRAARAELDKLERERRAAARPPPPPTTPRQTPYYPPTPSAPNAYTSQYRGYAYPYATPYGAAQYTLSPAFQTTVSYPPTPLNTGAQRSGPAYGSAYSPATPSNTSSTAYSHATAATTPTPTAAASAPQAYYRTHSTSTTTTATNTAGTVSAIPVQLPVTHLAALQTIGLDPVPITSLPPPGQPRPAAILRSQTATTMQIDINVASLQPAQMNGLAVILNMLTSRGVTVDGSTGTAPNSAVGSGTPTSVPAATDATTAS</sequence>
<feature type="compositionally biased region" description="Low complexity" evidence="8">
    <location>
        <begin position="583"/>
        <end position="596"/>
    </location>
</feature>
<evidence type="ECO:0008006" key="13">
    <source>
        <dbReference type="Google" id="ProtNLM"/>
    </source>
</evidence>
<evidence type="ECO:0000313" key="12">
    <source>
        <dbReference type="Proteomes" id="UP000814176"/>
    </source>
</evidence>
<accession>A0ABQ8KMG6</accession>
<keyword evidence="5 7" id="KW-0802">TPR repeat</keyword>
<comment type="caution">
    <text evidence="11">The sequence shown here is derived from an EMBL/GenBank/DDBJ whole genome shotgun (WGS) entry which is preliminary data.</text>
</comment>
<evidence type="ECO:0000256" key="6">
    <source>
        <dbReference type="ARBA" id="ARBA00023306"/>
    </source>
</evidence>
<reference evidence="11 12" key="1">
    <citation type="journal article" date="2021" name="Environ. Microbiol.">
        <title>Gene family expansions and transcriptome signatures uncover fungal adaptations to wood decay.</title>
        <authorList>
            <person name="Hage H."/>
            <person name="Miyauchi S."/>
            <person name="Viragh M."/>
            <person name="Drula E."/>
            <person name="Min B."/>
            <person name="Chaduli D."/>
            <person name="Navarro D."/>
            <person name="Favel A."/>
            <person name="Norest M."/>
            <person name="Lesage-Meessen L."/>
            <person name="Balint B."/>
            <person name="Merenyi Z."/>
            <person name="de Eugenio L."/>
            <person name="Morin E."/>
            <person name="Martinez A.T."/>
            <person name="Baldrian P."/>
            <person name="Stursova M."/>
            <person name="Martinez M.J."/>
            <person name="Novotny C."/>
            <person name="Magnuson J.K."/>
            <person name="Spatafora J.W."/>
            <person name="Maurice S."/>
            <person name="Pangilinan J."/>
            <person name="Andreopoulos W."/>
            <person name="LaButti K."/>
            <person name="Hundley H."/>
            <person name="Na H."/>
            <person name="Kuo A."/>
            <person name="Barry K."/>
            <person name="Lipzen A."/>
            <person name="Henrissat B."/>
            <person name="Riley R."/>
            <person name="Ahrendt S."/>
            <person name="Nagy L.G."/>
            <person name="Grigoriev I.V."/>
            <person name="Martin F."/>
            <person name="Rosso M.N."/>
        </authorList>
    </citation>
    <scope>NUCLEOTIDE SEQUENCE [LARGE SCALE GENOMIC DNA]</scope>
    <source>
        <strain evidence="11 12">CIRM-BRFM 1785</strain>
    </source>
</reference>
<feature type="domain" description="GLTSCR protein conserved" evidence="10">
    <location>
        <begin position="703"/>
        <end position="822"/>
    </location>
</feature>
<proteinExistence type="predicted"/>
<dbReference type="Pfam" id="PF04049">
    <property type="entry name" value="ANAPC8"/>
    <property type="match status" value="1"/>
</dbReference>
<feature type="compositionally biased region" description="Polar residues" evidence="8">
    <location>
        <begin position="619"/>
        <end position="632"/>
    </location>
</feature>
<dbReference type="InterPro" id="IPR007192">
    <property type="entry name" value="APC8"/>
</dbReference>
<dbReference type="Pfam" id="PF15249">
    <property type="entry name" value="GLTSCR1"/>
    <property type="match status" value="1"/>
</dbReference>
<dbReference type="EMBL" id="JADCUA010000006">
    <property type="protein sequence ID" value="KAH9839524.1"/>
    <property type="molecule type" value="Genomic_DNA"/>
</dbReference>
<evidence type="ECO:0000256" key="8">
    <source>
        <dbReference type="SAM" id="MobiDB-lite"/>
    </source>
</evidence>
<evidence type="ECO:0000256" key="7">
    <source>
        <dbReference type="PROSITE-ProRule" id="PRU00339"/>
    </source>
</evidence>
<feature type="region of interest" description="Disordered" evidence="8">
    <location>
        <begin position="837"/>
        <end position="865"/>
    </location>
</feature>
<dbReference type="PROSITE" id="PS50005">
    <property type="entry name" value="TPR"/>
    <property type="match status" value="3"/>
</dbReference>
<organism evidence="11 12">
    <name type="scientific">Rhodofomes roseus</name>
    <dbReference type="NCBI Taxonomy" id="34475"/>
    <lineage>
        <taxon>Eukaryota</taxon>
        <taxon>Fungi</taxon>
        <taxon>Dikarya</taxon>
        <taxon>Basidiomycota</taxon>
        <taxon>Agaricomycotina</taxon>
        <taxon>Agaricomycetes</taxon>
        <taxon>Polyporales</taxon>
        <taxon>Rhodofomes</taxon>
    </lineage>
</organism>
<evidence type="ECO:0000256" key="4">
    <source>
        <dbReference type="ARBA" id="ARBA00022786"/>
    </source>
</evidence>
<keyword evidence="2" id="KW-0677">Repeat</keyword>
<feature type="domain" description="Cdc23" evidence="9">
    <location>
        <begin position="12"/>
        <end position="299"/>
    </location>
</feature>
<keyword evidence="4" id="KW-0833">Ubl conjugation pathway</keyword>
<dbReference type="InterPro" id="IPR019734">
    <property type="entry name" value="TPR_rpt"/>
</dbReference>
<keyword evidence="12" id="KW-1185">Reference proteome</keyword>
<keyword evidence="3" id="KW-0498">Mitosis</keyword>
<feature type="compositionally biased region" description="Pro residues" evidence="8">
    <location>
        <begin position="845"/>
        <end position="864"/>
    </location>
</feature>
<keyword evidence="1" id="KW-0132">Cell division</keyword>
<dbReference type="SMART" id="SM00028">
    <property type="entry name" value="TPR"/>
    <property type="match status" value="6"/>
</dbReference>
<dbReference type="Gene3D" id="1.25.40.10">
    <property type="entry name" value="Tetratricopeptide repeat domain"/>
    <property type="match status" value="2"/>
</dbReference>
<dbReference type="InterPro" id="IPR015671">
    <property type="entry name" value="GSCR1_dom"/>
</dbReference>
<dbReference type="PANTHER" id="PTHR12558">
    <property type="entry name" value="CELL DIVISION CYCLE 16,23,27"/>
    <property type="match status" value="1"/>
</dbReference>
<dbReference type="Proteomes" id="UP000814176">
    <property type="component" value="Unassembled WGS sequence"/>
</dbReference>